<evidence type="ECO:0000313" key="1">
    <source>
        <dbReference type="EMBL" id="MFD0862046.1"/>
    </source>
</evidence>
<keyword evidence="2" id="KW-1185">Reference proteome</keyword>
<organism evidence="1 2">
    <name type="scientific">Sungkyunkwania multivorans</name>
    <dbReference type="NCBI Taxonomy" id="1173618"/>
    <lineage>
        <taxon>Bacteria</taxon>
        <taxon>Pseudomonadati</taxon>
        <taxon>Bacteroidota</taxon>
        <taxon>Flavobacteriia</taxon>
        <taxon>Flavobacteriales</taxon>
        <taxon>Flavobacteriaceae</taxon>
        <taxon>Sungkyunkwania</taxon>
    </lineage>
</organism>
<reference evidence="2" key="1">
    <citation type="journal article" date="2019" name="Int. J. Syst. Evol. Microbiol.">
        <title>The Global Catalogue of Microorganisms (GCM) 10K type strain sequencing project: providing services to taxonomists for standard genome sequencing and annotation.</title>
        <authorList>
            <consortium name="The Broad Institute Genomics Platform"/>
            <consortium name="The Broad Institute Genome Sequencing Center for Infectious Disease"/>
            <person name="Wu L."/>
            <person name="Ma J."/>
        </authorList>
    </citation>
    <scope>NUCLEOTIDE SEQUENCE [LARGE SCALE GENOMIC DNA]</scope>
    <source>
        <strain evidence="2">CCUG 62952</strain>
    </source>
</reference>
<protein>
    <submittedName>
        <fullName evidence="1">Uncharacterized protein</fullName>
    </submittedName>
</protein>
<dbReference type="Proteomes" id="UP001596978">
    <property type="component" value="Unassembled WGS sequence"/>
</dbReference>
<gene>
    <name evidence="1" type="ORF">ACFQ1M_07490</name>
</gene>
<comment type="caution">
    <text evidence="1">The sequence shown here is derived from an EMBL/GenBank/DDBJ whole genome shotgun (WGS) entry which is preliminary data.</text>
</comment>
<name>A0ABW3CWA0_9FLAO</name>
<dbReference type="RefSeq" id="WP_386406217.1">
    <property type="nucleotide sequence ID" value="NZ_JBHTJH010000004.1"/>
</dbReference>
<evidence type="ECO:0000313" key="2">
    <source>
        <dbReference type="Proteomes" id="UP001596978"/>
    </source>
</evidence>
<dbReference type="EMBL" id="JBHTJH010000004">
    <property type="protein sequence ID" value="MFD0862046.1"/>
    <property type="molecule type" value="Genomic_DNA"/>
</dbReference>
<proteinExistence type="predicted"/>
<sequence>MKTLLITLLMFNLAIAPGEGQETVTVLLSFDGYEEGVYYFTDEDENSYEFEEIESKASARFDLTDEKYKGKIFKVTYKVMTEIDELEEEYDSYVIVDLKLAE</sequence>
<accession>A0ABW3CWA0</accession>